<comment type="caution">
    <text evidence="5">The sequence shown here is derived from an EMBL/GenBank/DDBJ whole genome shotgun (WGS) entry which is preliminary data.</text>
</comment>
<dbReference type="GO" id="GO:0043565">
    <property type="term" value="F:sequence-specific DNA binding"/>
    <property type="evidence" value="ECO:0007669"/>
    <property type="project" value="InterPro"/>
</dbReference>
<dbReference type="InterPro" id="IPR046532">
    <property type="entry name" value="DUF6597"/>
</dbReference>
<dbReference type="PANTHER" id="PTHR46796">
    <property type="entry name" value="HTH-TYPE TRANSCRIPTIONAL ACTIVATOR RHAS-RELATED"/>
    <property type="match status" value="1"/>
</dbReference>
<dbReference type="AlphaFoldDB" id="B9XD86"/>
<dbReference type="InterPro" id="IPR009057">
    <property type="entry name" value="Homeodomain-like_sf"/>
</dbReference>
<proteinExistence type="predicted"/>
<keyword evidence="6" id="KW-1185">Reference proteome</keyword>
<dbReference type="PROSITE" id="PS01124">
    <property type="entry name" value="HTH_ARAC_FAMILY_2"/>
    <property type="match status" value="1"/>
</dbReference>
<dbReference type="Pfam" id="PF20240">
    <property type="entry name" value="DUF6597"/>
    <property type="match status" value="1"/>
</dbReference>
<dbReference type="InterPro" id="IPR050204">
    <property type="entry name" value="AraC_XylS_family_regulators"/>
</dbReference>
<gene>
    <name evidence="5" type="ORF">Cflav_PD6307</name>
</gene>
<dbReference type="SMART" id="SM00342">
    <property type="entry name" value="HTH_ARAC"/>
    <property type="match status" value="1"/>
</dbReference>
<keyword evidence="1" id="KW-0805">Transcription regulation</keyword>
<dbReference type="Pfam" id="PF12833">
    <property type="entry name" value="HTH_18"/>
    <property type="match status" value="1"/>
</dbReference>
<evidence type="ECO:0000259" key="4">
    <source>
        <dbReference type="PROSITE" id="PS01124"/>
    </source>
</evidence>
<evidence type="ECO:0000313" key="5">
    <source>
        <dbReference type="EMBL" id="EEF62032.1"/>
    </source>
</evidence>
<dbReference type="InterPro" id="IPR018060">
    <property type="entry name" value="HTH_AraC"/>
</dbReference>
<dbReference type="STRING" id="320771.Cflav_PD6307"/>
<dbReference type="Proteomes" id="UP000003688">
    <property type="component" value="Unassembled WGS sequence"/>
</dbReference>
<evidence type="ECO:0000256" key="2">
    <source>
        <dbReference type="ARBA" id="ARBA00023125"/>
    </source>
</evidence>
<dbReference type="SUPFAM" id="SSF46689">
    <property type="entry name" value="Homeodomain-like"/>
    <property type="match status" value="2"/>
</dbReference>
<organism evidence="5 6">
    <name type="scientific">Pedosphaera parvula (strain Ellin514)</name>
    <dbReference type="NCBI Taxonomy" id="320771"/>
    <lineage>
        <taxon>Bacteria</taxon>
        <taxon>Pseudomonadati</taxon>
        <taxon>Verrucomicrobiota</taxon>
        <taxon>Pedosphaerae</taxon>
        <taxon>Pedosphaerales</taxon>
        <taxon>Pedosphaeraceae</taxon>
        <taxon>Pedosphaera</taxon>
    </lineage>
</organism>
<dbReference type="OrthoDB" id="323290at2"/>
<name>B9XD86_PEDPL</name>
<accession>B9XD86</accession>
<reference evidence="5 6" key="1">
    <citation type="journal article" date="2011" name="J. Bacteriol.">
        <title>Genome sequence of 'Pedosphaera parvula' Ellin514, an aerobic Verrucomicrobial isolate from pasture soil.</title>
        <authorList>
            <person name="Kant R."/>
            <person name="van Passel M.W."/>
            <person name="Sangwan P."/>
            <person name="Palva A."/>
            <person name="Lucas S."/>
            <person name="Copeland A."/>
            <person name="Lapidus A."/>
            <person name="Glavina Del Rio T."/>
            <person name="Dalin E."/>
            <person name="Tice H."/>
            <person name="Bruce D."/>
            <person name="Goodwin L."/>
            <person name="Pitluck S."/>
            <person name="Chertkov O."/>
            <person name="Larimer F.W."/>
            <person name="Land M.L."/>
            <person name="Hauser L."/>
            <person name="Brettin T.S."/>
            <person name="Detter J.C."/>
            <person name="Han S."/>
            <person name="de Vos W.M."/>
            <person name="Janssen P.H."/>
            <person name="Smidt H."/>
        </authorList>
    </citation>
    <scope>NUCLEOTIDE SEQUENCE [LARGE SCALE GENOMIC DNA]</scope>
    <source>
        <strain evidence="5 6">Ellin514</strain>
    </source>
</reference>
<dbReference type="PANTHER" id="PTHR46796:SF13">
    <property type="entry name" value="HTH-TYPE TRANSCRIPTIONAL ACTIVATOR RHAS"/>
    <property type="match status" value="1"/>
</dbReference>
<evidence type="ECO:0000313" key="6">
    <source>
        <dbReference type="Proteomes" id="UP000003688"/>
    </source>
</evidence>
<keyword evidence="3" id="KW-0804">Transcription</keyword>
<sequence length="271" mass="30245">MQYVSIAPTPPLAEFIERFWYSSDAPTHQKVRIVPSGTIELVFNLDEDDLGFYDTEQSGSCKGFSGAVFSGAHARPLFVDTREHVMGVHFKPGGAFRFLGVPASELADTHVDLEVLWGRSTKDLREQLCAAANPAGRFRLLERALVARLENTLEEHRAVRAALNIFGRDAGEARTRDLAAHLGLSQRHFIKVFSNQVGVTPKQFGRVQRFQRALDLTRSSSTPDWADIAAACGYFDQSHLIHDFQTLSGLSPTEFLRQRSEHLLTRPPIAE</sequence>
<keyword evidence="2" id="KW-0238">DNA-binding</keyword>
<evidence type="ECO:0000256" key="3">
    <source>
        <dbReference type="ARBA" id="ARBA00023163"/>
    </source>
</evidence>
<dbReference type="EMBL" id="ABOX02000006">
    <property type="protein sequence ID" value="EEF62032.1"/>
    <property type="molecule type" value="Genomic_DNA"/>
</dbReference>
<protein>
    <submittedName>
        <fullName evidence="5">Transcriptional regulator, AraC family</fullName>
    </submittedName>
</protein>
<dbReference type="Gene3D" id="1.10.10.60">
    <property type="entry name" value="Homeodomain-like"/>
    <property type="match status" value="1"/>
</dbReference>
<dbReference type="RefSeq" id="WP_007413784.1">
    <property type="nucleotide sequence ID" value="NZ_ABOX02000006.1"/>
</dbReference>
<feature type="domain" description="HTH araC/xylS-type" evidence="4">
    <location>
        <begin position="156"/>
        <end position="258"/>
    </location>
</feature>
<dbReference type="GO" id="GO:0003700">
    <property type="term" value="F:DNA-binding transcription factor activity"/>
    <property type="evidence" value="ECO:0007669"/>
    <property type="project" value="InterPro"/>
</dbReference>
<evidence type="ECO:0000256" key="1">
    <source>
        <dbReference type="ARBA" id="ARBA00023015"/>
    </source>
</evidence>